<dbReference type="EMBL" id="LQYS01000114">
    <property type="protein sequence ID" value="KYD07680.1"/>
    <property type="molecule type" value="Genomic_DNA"/>
</dbReference>
<evidence type="ECO:0000313" key="3">
    <source>
        <dbReference type="Proteomes" id="UP000075455"/>
    </source>
</evidence>
<reference evidence="2 3" key="1">
    <citation type="submission" date="2016-01" db="EMBL/GenBank/DDBJ databases">
        <title>Draft Genome Sequences of Seven Thermophilic Sporeformers Isolated from Foods.</title>
        <authorList>
            <person name="Berendsen E.M."/>
            <person name="Wells-Bennik M.H."/>
            <person name="Krawcyk A.O."/>
            <person name="De Jong A."/>
            <person name="Holsappel S."/>
            <person name="Eijlander R.T."/>
            <person name="Kuipers O.P."/>
        </authorList>
    </citation>
    <scope>NUCLEOTIDE SEQUENCE [LARGE SCALE GENOMIC DNA]</scope>
    <source>
        <strain evidence="2 3">B4119</strain>
    </source>
</reference>
<keyword evidence="1" id="KW-0175">Coiled coil</keyword>
<evidence type="ECO:0000256" key="1">
    <source>
        <dbReference type="SAM" id="Coils"/>
    </source>
</evidence>
<protein>
    <recommendedName>
        <fullName evidence="4">Antirepressor protein C-terminal domain-containing protein</fullName>
    </recommendedName>
</protein>
<name>A0A150L5X4_9BACL</name>
<organism evidence="2 3">
    <name type="scientific">Saccharococcus caldoxylosilyticus</name>
    <dbReference type="NCBI Taxonomy" id="81408"/>
    <lineage>
        <taxon>Bacteria</taxon>
        <taxon>Bacillati</taxon>
        <taxon>Bacillota</taxon>
        <taxon>Bacilli</taxon>
        <taxon>Bacillales</taxon>
        <taxon>Anoxybacillaceae</taxon>
        <taxon>Saccharococcus</taxon>
    </lineage>
</organism>
<dbReference type="Proteomes" id="UP000075455">
    <property type="component" value="Unassembled WGS sequence"/>
</dbReference>
<sequence>MNKQLVFIDNNRVVTDSLTVAECFGKEHKHVLRDIEVQLEKLKEAGEEEWGVTNFGQTQYQHPQNKQWYKKYLLTEEAFTLVAFSYVTPEAMKMKVRFIEEFKRMKEELQKRQQPLQPKTQAEMLLLYAQQMVEQERKIKALEEDNARQNSRIEQLENKIEKRMTEEFEMQLVTPTQIGKMFEPALSGKEVNKLLQKAGLQWRVGGEWVATVEGKKYSSSEPVQLENGKMVYQLKWQRRVKEIIQAEMGGIAG</sequence>
<dbReference type="NCBIfam" id="TIGR02681">
    <property type="entry name" value="phage_pRha"/>
    <property type="match status" value="1"/>
</dbReference>
<dbReference type="PATRIC" id="fig|81408.3.peg.977"/>
<gene>
    <name evidence="2" type="ORF">B4119_3431</name>
</gene>
<dbReference type="AlphaFoldDB" id="A0A150L5X4"/>
<feature type="coiled-coil region" evidence="1">
    <location>
        <begin position="125"/>
        <end position="166"/>
    </location>
</feature>
<dbReference type="Pfam" id="PF09669">
    <property type="entry name" value="Phage_pRha"/>
    <property type="match status" value="1"/>
</dbReference>
<comment type="caution">
    <text evidence="2">The sequence shown here is derived from an EMBL/GenBank/DDBJ whole genome shotgun (WGS) entry which is preliminary data.</text>
</comment>
<accession>A0A150L5X4</accession>
<dbReference type="RefSeq" id="WP_061580094.1">
    <property type="nucleotide sequence ID" value="NZ_LQYS01000114.1"/>
</dbReference>
<dbReference type="STRING" id="81408.B4119_3431"/>
<dbReference type="InterPro" id="IPR014054">
    <property type="entry name" value="Phage_regulatory_Rha"/>
</dbReference>
<proteinExistence type="predicted"/>
<evidence type="ECO:0008006" key="4">
    <source>
        <dbReference type="Google" id="ProtNLM"/>
    </source>
</evidence>
<evidence type="ECO:0000313" key="2">
    <source>
        <dbReference type="EMBL" id="KYD07680.1"/>
    </source>
</evidence>